<dbReference type="Proteomes" id="UP000245380">
    <property type="component" value="Unassembled WGS sequence"/>
</dbReference>
<dbReference type="Pfam" id="PF02566">
    <property type="entry name" value="OsmC"/>
    <property type="match status" value="1"/>
</dbReference>
<proteinExistence type="predicted"/>
<dbReference type="AlphaFoldDB" id="A0A2U3DBN8"/>
<dbReference type="OrthoDB" id="1433018at2"/>
<evidence type="ECO:0000313" key="2">
    <source>
        <dbReference type="Proteomes" id="UP000245380"/>
    </source>
</evidence>
<dbReference type="EMBL" id="MPDK01000002">
    <property type="protein sequence ID" value="PWI58672.1"/>
    <property type="molecule type" value="Genomic_DNA"/>
</dbReference>
<organism evidence="1 2">
    <name type="scientific">Sulfoacidibacillus thermotolerans</name>
    <name type="common">Acidibacillus sulfuroxidans</name>
    <dbReference type="NCBI Taxonomy" id="1765684"/>
    <lineage>
        <taxon>Bacteria</taxon>
        <taxon>Bacillati</taxon>
        <taxon>Bacillota</taxon>
        <taxon>Bacilli</taxon>
        <taxon>Bacillales</taxon>
        <taxon>Alicyclobacillaceae</taxon>
        <taxon>Sulfoacidibacillus</taxon>
    </lineage>
</organism>
<reference evidence="1 2" key="1">
    <citation type="submission" date="2016-11" db="EMBL/GenBank/DDBJ databases">
        <title>Comparative genomics of Acidibacillus ferroxidans species.</title>
        <authorList>
            <person name="Oliveira G."/>
            <person name="Nunes G."/>
            <person name="Oliveira R."/>
            <person name="Araujo F."/>
            <person name="Salim A."/>
            <person name="Scholte L."/>
            <person name="Morais D."/>
            <person name="Nancucheo I."/>
            <person name="Johnson D.B."/>
            <person name="Grail B."/>
            <person name="Bittencourt J."/>
            <person name="Valadares R."/>
        </authorList>
    </citation>
    <scope>NUCLEOTIDE SEQUENCE [LARGE SCALE GENOMIC DNA]</scope>
    <source>
        <strain evidence="1 2">Y002</strain>
    </source>
</reference>
<protein>
    <submittedName>
        <fullName evidence="1">Peroxiredoxin</fullName>
    </submittedName>
</protein>
<dbReference type="RefSeq" id="WP_109429265.1">
    <property type="nucleotide sequence ID" value="NZ_MPDK01000002.1"/>
</dbReference>
<dbReference type="PANTHER" id="PTHR35368:SF1">
    <property type="entry name" value="HYDROPEROXIDE REDUCTASE"/>
    <property type="match status" value="1"/>
</dbReference>
<dbReference type="InterPro" id="IPR052924">
    <property type="entry name" value="OsmC/Ohr_hydroprdx_reductase"/>
</dbReference>
<keyword evidence="2" id="KW-1185">Reference proteome</keyword>
<evidence type="ECO:0000313" key="1">
    <source>
        <dbReference type="EMBL" id="PWI58672.1"/>
    </source>
</evidence>
<dbReference type="PANTHER" id="PTHR35368">
    <property type="entry name" value="HYDROPEROXIDE REDUCTASE"/>
    <property type="match status" value="1"/>
</dbReference>
<dbReference type="InterPro" id="IPR003718">
    <property type="entry name" value="OsmC/Ohr_fam"/>
</dbReference>
<dbReference type="InterPro" id="IPR036102">
    <property type="entry name" value="OsmC/Ohrsf"/>
</dbReference>
<gene>
    <name evidence="1" type="ORF">BM613_00800</name>
</gene>
<name>A0A2U3DBN8_SULT2</name>
<sequence length="148" mass="16282">MAYTTFQTTVTWTGESVCSIAKIRGKQIIIDEPKMFGGTDQGPTPVELLLASLGGCISVLVTSFAGLHDVEIRGLDVHVEGDLNPEGFLEKNPNIRPGFETIRYAISIDSPSHPDQIRELLAHVERVCPVKDTLRGVSVTQTNRQYQM</sequence>
<dbReference type="InterPro" id="IPR015946">
    <property type="entry name" value="KH_dom-like_a/b"/>
</dbReference>
<dbReference type="Gene3D" id="3.30.300.20">
    <property type="match status" value="1"/>
</dbReference>
<dbReference type="SUPFAM" id="SSF82784">
    <property type="entry name" value="OsmC-like"/>
    <property type="match status" value="1"/>
</dbReference>
<comment type="caution">
    <text evidence="1">The sequence shown here is derived from an EMBL/GenBank/DDBJ whole genome shotgun (WGS) entry which is preliminary data.</text>
</comment>
<accession>A0A2U3DBN8</accession>